<dbReference type="InterPro" id="IPR009936">
    <property type="entry name" value="DUF1468"/>
</dbReference>
<keyword evidence="1" id="KW-0812">Transmembrane</keyword>
<feature type="transmembrane region" description="Helical" evidence="1">
    <location>
        <begin position="6"/>
        <end position="24"/>
    </location>
</feature>
<keyword evidence="1" id="KW-0472">Membrane</keyword>
<dbReference type="Pfam" id="PF07331">
    <property type="entry name" value="TctB"/>
    <property type="match status" value="1"/>
</dbReference>
<keyword evidence="1" id="KW-1133">Transmembrane helix</keyword>
<proteinExistence type="predicted"/>
<comment type="caution">
    <text evidence="3">The sequence shown here is derived from an EMBL/GenBank/DDBJ whole genome shotgun (WGS) entry which is preliminary data.</text>
</comment>
<accession>A0ABX2IU92</accession>
<keyword evidence="4" id="KW-1185">Reference proteome</keyword>
<feature type="transmembrane region" description="Helical" evidence="1">
    <location>
        <begin position="31"/>
        <end position="53"/>
    </location>
</feature>
<evidence type="ECO:0000313" key="3">
    <source>
        <dbReference type="EMBL" id="NSX53758.1"/>
    </source>
</evidence>
<protein>
    <submittedName>
        <fullName evidence="3">Tripartite tricarboxylate transporter TctB family protein</fullName>
    </submittedName>
</protein>
<dbReference type="EMBL" id="JABUFE010000001">
    <property type="protein sequence ID" value="NSX53758.1"/>
    <property type="molecule type" value="Genomic_DNA"/>
</dbReference>
<reference evidence="3 4" key="1">
    <citation type="submission" date="2020-06" db="EMBL/GenBank/DDBJ databases">
        <title>Sulfitobacter algicola sp. nov., isolated from green algae.</title>
        <authorList>
            <person name="Wang C."/>
        </authorList>
    </citation>
    <scope>NUCLEOTIDE SEQUENCE [LARGE SCALE GENOMIC DNA]</scope>
    <source>
        <strain evidence="3 4">1151</strain>
    </source>
</reference>
<organism evidence="3 4">
    <name type="scientific">Parasulfitobacter algicola</name>
    <dbReference type="NCBI Taxonomy" id="2614809"/>
    <lineage>
        <taxon>Bacteria</taxon>
        <taxon>Pseudomonadati</taxon>
        <taxon>Pseudomonadota</taxon>
        <taxon>Alphaproteobacteria</taxon>
        <taxon>Rhodobacterales</taxon>
        <taxon>Roseobacteraceae</taxon>
        <taxon>Parasulfitobacter</taxon>
    </lineage>
</organism>
<evidence type="ECO:0000313" key="4">
    <source>
        <dbReference type="Proteomes" id="UP000777935"/>
    </source>
</evidence>
<feature type="domain" description="DUF1468" evidence="2">
    <location>
        <begin position="12"/>
        <end position="101"/>
    </location>
</feature>
<gene>
    <name evidence="3" type="ORF">HRQ87_02990</name>
</gene>
<evidence type="ECO:0000256" key="1">
    <source>
        <dbReference type="SAM" id="Phobius"/>
    </source>
</evidence>
<dbReference type="Proteomes" id="UP000777935">
    <property type="component" value="Unassembled WGS sequence"/>
</dbReference>
<feature type="transmembrane region" description="Helical" evidence="1">
    <location>
        <begin position="73"/>
        <end position="106"/>
    </location>
</feature>
<evidence type="ECO:0000259" key="2">
    <source>
        <dbReference type="Pfam" id="PF07331"/>
    </source>
</evidence>
<dbReference type="RefSeq" id="WP_174135043.1">
    <property type="nucleotide sequence ID" value="NZ_JABUFE010000001.1"/>
</dbReference>
<sequence length="113" mass="12161">MNRFLHRDLVPGIALLVLGGYMLWEARQMSVFGAIFPQLAGAGMVLCALAMVLRAWIVSPASAPPDGALLRPILMLATLLGWAVILPLLGFIPTSLIGAGLSFCLYWGSFRHP</sequence>
<name>A0ABX2IU92_9RHOB</name>